<evidence type="ECO:0000259" key="3">
    <source>
        <dbReference type="Pfam" id="PF00930"/>
    </source>
</evidence>
<reference evidence="4" key="2">
    <citation type="submission" date="2015-07" db="EMBL/GenBank/DDBJ databases">
        <authorList>
            <person name="Noorani M."/>
        </authorList>
    </citation>
    <scope>NUCLEOTIDE SEQUENCE</scope>
    <source>
        <strain evidence="4">Yugu1</strain>
    </source>
</reference>
<proteinExistence type="predicted"/>
<feature type="domain" description="Peptidase S9 prolyl oligopeptidase catalytic" evidence="2">
    <location>
        <begin position="591"/>
        <end position="790"/>
    </location>
</feature>
<dbReference type="InterPro" id="IPR001375">
    <property type="entry name" value="Peptidase_S9_cat"/>
</dbReference>
<dbReference type="SUPFAM" id="SSF53474">
    <property type="entry name" value="alpha/beta-Hydrolases"/>
    <property type="match status" value="1"/>
</dbReference>
<dbReference type="OrthoDB" id="16520at2759"/>
<dbReference type="PANTHER" id="PTHR11731:SF193">
    <property type="entry name" value="DIPEPTIDYL PEPTIDASE 9"/>
    <property type="match status" value="1"/>
</dbReference>
<dbReference type="GO" id="GO:0008236">
    <property type="term" value="F:serine-type peptidase activity"/>
    <property type="evidence" value="ECO:0007669"/>
    <property type="project" value="InterPro"/>
</dbReference>
<feature type="compositionally biased region" description="Basic residues" evidence="1">
    <location>
        <begin position="11"/>
        <end position="20"/>
    </location>
</feature>
<dbReference type="GO" id="GO:0006508">
    <property type="term" value="P:proteolysis"/>
    <property type="evidence" value="ECO:0007669"/>
    <property type="project" value="InterPro"/>
</dbReference>
<dbReference type="Gene3D" id="2.140.10.30">
    <property type="entry name" value="Dipeptidylpeptidase IV, N-terminal domain"/>
    <property type="match status" value="1"/>
</dbReference>
<gene>
    <name evidence="4" type="ORF">SETIT_4G159600v2</name>
</gene>
<sequence length="790" mass="88479">MQSSGGGASRGKVRGKKRRLERAMASGAVEGEAAGRASNGGGCGDGEGLPLLVEETVGRPLPGYEAPTGLSFSPDDRRIAFLFSPDGTLHRSVFIFDIADGRRELLFTPPDGGGLQEGNLSAEELLRRERAREHGLGVTYYEWSFGSDSSPDGIVVPLPSGVYFQDFRGSEPELKLQSAPTSPIIDPHLSPCGSMIAFVRDDELYTLDFFDGVIRQLTFGARESGKTHGHAEYIAQEEMERKMGFWWSPDSENLAFTEVDSSELPLYRIMHQGKDYVDPTAQEDHPYPFAGKANAKVRLGVVPSHGGEITWMDVLCGEQNKSNGSEEEYLARVNWMHNKALAVQVLNRTHTKLKLLKFNIATGKRELLLEEKHNVWVTVHDCFTPLYKGGNDKYPDCFIWASEKTGFKHFYLCGNDGTCLGPLTQGDWMVEQVVAVNEGTELVYFTGTLDGPLESHLYVTNLYPDQSLPLQTPQRLTHGTGWHSVILDHQLLRFIDVHESSKSPPVISLCSLFDGSVMIPIYQPVTDPKLMKLQQLSPEMVQIGTKDGTTLYANMYLPDEKQFGPPPYRTLISVYGGPSVQLVYDSWSNTVDMRAQYLRNKGILVWKLDNRGTARRGLQFEGQLKYNIGRVDAEDQRTGAEWLIKQGLSIRGRIGLYGWSYGGYLSAMCLARFPDIFCCAVAGAPVTAWDGYDTFYTEKYMGLPSENKDVYEFASIMHHVNNLKGKLLLVHGMVDENVHFRHTARLINSLIAARKPYDILIFPDARHLLRGKCNRLYMEENIREFLDRNL</sequence>
<name>A0A368QUX3_SETIT</name>
<dbReference type="Gene3D" id="3.40.50.1820">
    <property type="entry name" value="alpha/beta hydrolase"/>
    <property type="match status" value="1"/>
</dbReference>
<dbReference type="PANTHER" id="PTHR11731">
    <property type="entry name" value="PROTEASE FAMILY S9B,C DIPEPTIDYL-PEPTIDASE IV-RELATED"/>
    <property type="match status" value="1"/>
</dbReference>
<dbReference type="AlphaFoldDB" id="A0A368QUX3"/>
<dbReference type="InterPro" id="IPR029058">
    <property type="entry name" value="AB_hydrolase_fold"/>
</dbReference>
<dbReference type="EMBL" id="CM003531">
    <property type="protein sequence ID" value="RCV21712.1"/>
    <property type="molecule type" value="Genomic_DNA"/>
</dbReference>
<protein>
    <recommendedName>
        <fullName evidence="5">Peptidase S9 prolyl oligopeptidase catalytic domain-containing protein</fullName>
    </recommendedName>
</protein>
<dbReference type="STRING" id="4555.A0A368QUX3"/>
<dbReference type="InterPro" id="IPR050278">
    <property type="entry name" value="Serine_Prot_S9B/DPPIV"/>
</dbReference>
<dbReference type="Pfam" id="PF00326">
    <property type="entry name" value="Peptidase_S9"/>
    <property type="match status" value="1"/>
</dbReference>
<evidence type="ECO:0008006" key="5">
    <source>
        <dbReference type="Google" id="ProtNLM"/>
    </source>
</evidence>
<evidence type="ECO:0000313" key="4">
    <source>
        <dbReference type="EMBL" id="RCV21712.1"/>
    </source>
</evidence>
<feature type="domain" description="Dipeptidylpeptidase IV N-terminal" evidence="3">
    <location>
        <begin position="162"/>
        <end position="505"/>
    </location>
</feature>
<dbReference type="Pfam" id="PF00930">
    <property type="entry name" value="DPPIV_N"/>
    <property type="match status" value="1"/>
</dbReference>
<dbReference type="SUPFAM" id="SSF82171">
    <property type="entry name" value="DPP6 N-terminal domain-like"/>
    <property type="match status" value="1"/>
</dbReference>
<organism evidence="4">
    <name type="scientific">Setaria italica</name>
    <name type="common">Foxtail millet</name>
    <name type="synonym">Panicum italicum</name>
    <dbReference type="NCBI Taxonomy" id="4555"/>
    <lineage>
        <taxon>Eukaryota</taxon>
        <taxon>Viridiplantae</taxon>
        <taxon>Streptophyta</taxon>
        <taxon>Embryophyta</taxon>
        <taxon>Tracheophyta</taxon>
        <taxon>Spermatophyta</taxon>
        <taxon>Magnoliopsida</taxon>
        <taxon>Liliopsida</taxon>
        <taxon>Poales</taxon>
        <taxon>Poaceae</taxon>
        <taxon>PACMAD clade</taxon>
        <taxon>Panicoideae</taxon>
        <taxon>Panicodae</taxon>
        <taxon>Paniceae</taxon>
        <taxon>Cenchrinae</taxon>
        <taxon>Setaria</taxon>
    </lineage>
</organism>
<dbReference type="InterPro" id="IPR002469">
    <property type="entry name" value="Peptidase_S9B_N"/>
</dbReference>
<evidence type="ECO:0000256" key="1">
    <source>
        <dbReference type="SAM" id="MobiDB-lite"/>
    </source>
</evidence>
<reference evidence="4" key="1">
    <citation type="journal article" date="2012" name="Nat. Biotechnol.">
        <title>Reference genome sequence of the model plant Setaria.</title>
        <authorList>
            <person name="Bennetzen J.L."/>
            <person name="Schmutz J."/>
            <person name="Wang H."/>
            <person name="Percifield R."/>
            <person name="Hawkins J."/>
            <person name="Pontaroli A.C."/>
            <person name="Estep M."/>
            <person name="Feng L."/>
            <person name="Vaughn J.N."/>
            <person name="Grimwood J."/>
            <person name="Jenkins J."/>
            <person name="Barry K."/>
            <person name="Lindquist E."/>
            <person name="Hellsten U."/>
            <person name="Deshpande S."/>
            <person name="Wang X."/>
            <person name="Wu X."/>
            <person name="Mitros T."/>
            <person name="Triplett J."/>
            <person name="Yang X."/>
            <person name="Ye C.Y."/>
            <person name="Mauro-Herrera M."/>
            <person name="Wang L."/>
            <person name="Li P."/>
            <person name="Sharma M."/>
            <person name="Sharma R."/>
            <person name="Ronald P.C."/>
            <person name="Panaud O."/>
            <person name="Kellogg E.A."/>
            <person name="Brutnell T.P."/>
            <person name="Doust A.N."/>
            <person name="Tuskan G.A."/>
            <person name="Rokhsar D."/>
            <person name="Devos K.M."/>
        </authorList>
    </citation>
    <scope>NUCLEOTIDE SEQUENCE [LARGE SCALE GENOMIC DNA]</scope>
    <source>
        <strain evidence="4">Yugu1</strain>
    </source>
</reference>
<dbReference type="KEGG" id="sita:101768791"/>
<feature type="region of interest" description="Disordered" evidence="1">
    <location>
        <begin position="1"/>
        <end position="49"/>
    </location>
</feature>
<feature type="compositionally biased region" description="Gly residues" evidence="1">
    <location>
        <begin position="38"/>
        <end position="47"/>
    </location>
</feature>
<accession>A0A368QUX3</accession>
<evidence type="ECO:0000259" key="2">
    <source>
        <dbReference type="Pfam" id="PF00326"/>
    </source>
</evidence>